<dbReference type="InterPro" id="IPR001952">
    <property type="entry name" value="Alkaline_phosphatase"/>
</dbReference>
<dbReference type="Gene3D" id="3.40.720.10">
    <property type="entry name" value="Alkaline Phosphatase, subunit A"/>
    <property type="match status" value="1"/>
</dbReference>
<gene>
    <name evidence="11" type="ORF">FE810_06330</name>
</gene>
<comment type="caution">
    <text evidence="11">The sequence shown here is derived from an EMBL/GenBank/DDBJ whole genome shotgun (WGS) entry which is preliminary data.</text>
</comment>
<keyword evidence="3 8" id="KW-0479">Metal-binding</keyword>
<dbReference type="PROSITE" id="PS00123">
    <property type="entry name" value="ALKALINE_PHOSPHATASE"/>
    <property type="match status" value="1"/>
</dbReference>
<feature type="binding site" evidence="8">
    <location>
        <position position="417"/>
    </location>
    <ligand>
        <name>Zn(2+)</name>
        <dbReference type="ChEBI" id="CHEBI:29105"/>
        <label>2</label>
    </ligand>
</feature>
<feature type="binding site" evidence="8">
    <location>
        <position position="327"/>
    </location>
    <ligand>
        <name>Zn(2+)</name>
        <dbReference type="ChEBI" id="CHEBI:29105"/>
        <label>2</label>
    </ligand>
</feature>
<comment type="cofactor">
    <cofactor evidence="8">
        <name>Zn(2+)</name>
        <dbReference type="ChEBI" id="CHEBI:29105"/>
    </cofactor>
    <text evidence="8">Binds 2 Zn(2+) ions.</text>
</comment>
<reference evidence="11 12" key="1">
    <citation type="submission" date="2019-05" db="EMBL/GenBank/DDBJ databases">
        <title>Genome sequences of Thalassotalea litorea 1K03283.</title>
        <authorList>
            <person name="Zhang D."/>
        </authorList>
    </citation>
    <scope>NUCLEOTIDE SEQUENCE [LARGE SCALE GENOMIC DNA]</scope>
    <source>
        <strain evidence="11 12">MCCC 1K03283</strain>
    </source>
</reference>
<evidence type="ECO:0000256" key="1">
    <source>
        <dbReference type="ARBA" id="ARBA00005984"/>
    </source>
</evidence>
<dbReference type="PRINTS" id="PR00113">
    <property type="entry name" value="ALKPHPHTASE"/>
</dbReference>
<feature type="binding site" evidence="8">
    <location>
        <position position="156"/>
    </location>
    <ligand>
        <name>Mg(2+)</name>
        <dbReference type="ChEBI" id="CHEBI:18420"/>
    </ligand>
</feature>
<evidence type="ECO:0000256" key="3">
    <source>
        <dbReference type="ARBA" id="ARBA00022723"/>
    </source>
</evidence>
<dbReference type="RefSeq" id="WP_138319186.1">
    <property type="nucleotide sequence ID" value="NZ_VCBC01000005.1"/>
</dbReference>
<sequence length="456" mass="50057">MRAKTNVALCAFITTTLLSPLAPTYAQQLANEQELKAQQTTSSSPKNIIMVIADGMGPVYPVLYRNFKDDPQTNVVEKTVFDRLLVGSSSTYPHKMSGYVTDSAASATALATGVKTYNGAIGVDINKSPLLTVLEYAKIQGKRTGLVSTSQIVHASPASYIAKNESRRNYNEIADDFFDNRAEEKLIADVIIGGGTRYFKRDDRDLVKEFTDSGYLYIDSYEQLETLNTGSQTNVLSLLADIALPSALDSEIDSRLLTMGKVAVAQLENEKHGFVLIIEASQVDWAGHSNDIAYAMGEMDDLAKTMRFFEEYANQTQDTLVVLTADHNTGGVSIGRDGEYKWQGKWLKNLKQSPKAIATAIETDDLEKAEVEHLLGFDLSSDEFKSLIKADDEKGIYQALKSLLDLKTHTGWTTGGHTGVDVPVYAIGPGSDKFSGFQDNTDIGKELFHLLNDKKD</sequence>
<proteinExistence type="inferred from homology"/>
<evidence type="ECO:0000256" key="4">
    <source>
        <dbReference type="ARBA" id="ARBA00022801"/>
    </source>
</evidence>
<dbReference type="Pfam" id="PF00245">
    <property type="entry name" value="Alk_phosphatase"/>
    <property type="match status" value="1"/>
</dbReference>
<dbReference type="OrthoDB" id="9794455at2"/>
<dbReference type="SUPFAM" id="SSF53649">
    <property type="entry name" value="Alkaline phosphatase-like"/>
    <property type="match status" value="1"/>
</dbReference>
<organism evidence="11 12">
    <name type="scientific">Thalassotalea litorea</name>
    <dbReference type="NCBI Taxonomy" id="2020715"/>
    <lineage>
        <taxon>Bacteria</taxon>
        <taxon>Pseudomonadati</taxon>
        <taxon>Pseudomonadota</taxon>
        <taxon>Gammaproteobacteria</taxon>
        <taxon>Alteromonadales</taxon>
        <taxon>Colwelliaceae</taxon>
        <taxon>Thalassotalea</taxon>
    </lineage>
</organism>
<comment type="similarity">
    <text evidence="1 9">Belongs to the alkaline phosphatase family.</text>
</comment>
<dbReference type="AlphaFoldDB" id="A0A5R9ISN2"/>
<evidence type="ECO:0000256" key="9">
    <source>
        <dbReference type="RuleBase" id="RU003946"/>
    </source>
</evidence>
<dbReference type="SMART" id="SM00098">
    <property type="entry name" value="alkPPc"/>
    <property type="match status" value="1"/>
</dbReference>
<name>A0A5R9ISN2_9GAMM</name>
<evidence type="ECO:0000313" key="11">
    <source>
        <dbReference type="EMBL" id="TLU66311.1"/>
    </source>
</evidence>
<dbReference type="CDD" id="cd16012">
    <property type="entry name" value="ALP"/>
    <property type="match status" value="1"/>
</dbReference>
<dbReference type="InterPro" id="IPR017850">
    <property type="entry name" value="Alkaline_phosphatase_core_sf"/>
</dbReference>
<evidence type="ECO:0000256" key="2">
    <source>
        <dbReference type="ARBA" id="ARBA00022553"/>
    </source>
</evidence>
<evidence type="ECO:0000256" key="7">
    <source>
        <dbReference type="PIRSR" id="PIRSR601952-1"/>
    </source>
</evidence>
<feature type="signal peptide" evidence="10">
    <location>
        <begin position="1"/>
        <end position="26"/>
    </location>
</feature>
<feature type="binding site" evidence="8">
    <location>
        <position position="326"/>
    </location>
    <ligand>
        <name>Zn(2+)</name>
        <dbReference type="ChEBI" id="CHEBI:29105"/>
        <label>2</label>
    </ligand>
</feature>
<feature type="active site" description="Phosphoserine intermediate" evidence="7">
    <location>
        <position position="103"/>
    </location>
</feature>
<dbReference type="Gene3D" id="1.10.60.40">
    <property type="match status" value="1"/>
</dbReference>
<keyword evidence="12" id="KW-1185">Reference proteome</keyword>
<feature type="chain" id="PRO_5024315836" evidence="10">
    <location>
        <begin position="27"/>
        <end position="456"/>
    </location>
</feature>
<evidence type="ECO:0000256" key="8">
    <source>
        <dbReference type="PIRSR" id="PIRSR601952-2"/>
    </source>
</evidence>
<dbReference type="InterPro" id="IPR018299">
    <property type="entry name" value="Alkaline_phosphatase_AS"/>
</dbReference>
<dbReference type="PANTHER" id="PTHR11596">
    <property type="entry name" value="ALKALINE PHOSPHATASE"/>
    <property type="match status" value="1"/>
</dbReference>
<evidence type="ECO:0000256" key="10">
    <source>
        <dbReference type="SAM" id="SignalP"/>
    </source>
</evidence>
<keyword evidence="10" id="KW-0732">Signal</keyword>
<evidence type="ECO:0000256" key="5">
    <source>
        <dbReference type="ARBA" id="ARBA00022833"/>
    </source>
</evidence>
<dbReference type="GO" id="GO:0004035">
    <property type="term" value="F:alkaline phosphatase activity"/>
    <property type="evidence" value="ECO:0007669"/>
    <property type="project" value="TreeGrafter"/>
</dbReference>
<keyword evidence="6 8" id="KW-0460">Magnesium</keyword>
<dbReference type="EMBL" id="VCBC01000005">
    <property type="protein sequence ID" value="TLU66311.1"/>
    <property type="molecule type" value="Genomic_DNA"/>
</dbReference>
<keyword evidence="5 8" id="KW-0862">Zinc</keyword>
<dbReference type="PANTHER" id="PTHR11596:SF5">
    <property type="entry name" value="ALKALINE PHOSPHATASE"/>
    <property type="match status" value="1"/>
</dbReference>
<evidence type="ECO:0000256" key="6">
    <source>
        <dbReference type="ARBA" id="ARBA00022842"/>
    </source>
</evidence>
<feature type="binding site" evidence="8">
    <location>
        <position position="279"/>
    </location>
    <ligand>
        <name>Mg(2+)</name>
        <dbReference type="ChEBI" id="CHEBI:18420"/>
    </ligand>
</feature>
<keyword evidence="2" id="KW-0597">Phosphoprotein</keyword>
<protein>
    <submittedName>
        <fullName evidence="11">Alkaline phosphatase</fullName>
    </submittedName>
</protein>
<dbReference type="GO" id="GO:0046872">
    <property type="term" value="F:metal ion binding"/>
    <property type="evidence" value="ECO:0007669"/>
    <property type="project" value="UniProtKB-KW"/>
</dbReference>
<evidence type="ECO:0000313" key="12">
    <source>
        <dbReference type="Proteomes" id="UP000307790"/>
    </source>
</evidence>
<feature type="binding site" evidence="8">
    <location>
        <position position="54"/>
    </location>
    <ligand>
        <name>Mg(2+)</name>
        <dbReference type="ChEBI" id="CHEBI:18420"/>
    </ligand>
</feature>
<feature type="binding site" evidence="8">
    <location>
        <position position="284"/>
    </location>
    <ligand>
        <name>Zn(2+)</name>
        <dbReference type="ChEBI" id="CHEBI:29105"/>
        <label>2</label>
    </ligand>
</feature>
<comment type="cofactor">
    <cofactor evidence="8">
        <name>Mg(2+)</name>
        <dbReference type="ChEBI" id="CHEBI:18420"/>
    </cofactor>
    <text evidence="8">Binds 1 Mg(2+) ion.</text>
</comment>
<dbReference type="Proteomes" id="UP000307790">
    <property type="component" value="Unassembled WGS sequence"/>
</dbReference>
<keyword evidence="4" id="KW-0378">Hydrolase</keyword>
<feature type="binding site" evidence="8">
    <location>
        <position position="154"/>
    </location>
    <ligand>
        <name>Mg(2+)</name>
        <dbReference type="ChEBI" id="CHEBI:18420"/>
    </ligand>
</feature>
<feature type="binding site" evidence="8">
    <location>
        <position position="288"/>
    </location>
    <ligand>
        <name>Zn(2+)</name>
        <dbReference type="ChEBI" id="CHEBI:29105"/>
        <label>2</label>
    </ligand>
</feature>
<feature type="binding site" evidence="8">
    <location>
        <position position="54"/>
    </location>
    <ligand>
        <name>Zn(2+)</name>
        <dbReference type="ChEBI" id="CHEBI:29105"/>
        <label>2</label>
    </ligand>
</feature>
<accession>A0A5R9ISN2</accession>